<gene>
    <name evidence="2" type="ORF">TQ35_008730</name>
    <name evidence="1" type="ORF">TQ35_05730</name>
</gene>
<sequence length="343" mass="39164">MRFLFFANRPDISFGKQAQILINALRNMGHEVLDVDHGVHPKVKQKAIEAFQPDVVVVWTFFHDIGHPTMSINELPKPRKFFLIGFEVSDTTRLSDKAISMVNELAPDVLVTPSTWSARGFHDVNVPVVVIPHAIDPQLFEAVNKFSKLNYPILDYSLPRVFVYANHSFARKGWDIALSVLKDVCGSRGNFNVMLKSWQYFDRSIYSISCRKLLLSGHVSPVLHYATMNQATHFFYPARGGAFEIAVLEMLALGKTVIIPEQGAWVDIPLSRDDVYWIKVTGLKRYWFDNPYHVGEFVEPDRDDAERKLLNALEGPLSIDVKKYHEEYSPQVIAEKFIKLVKS</sequence>
<evidence type="ECO:0000313" key="1">
    <source>
        <dbReference type="EMBL" id="KJR78728.1"/>
    </source>
</evidence>
<accession>A0A0F2LMA9</accession>
<dbReference type="EMBL" id="JZWS02000019">
    <property type="protein sequence ID" value="MCL7344641.1"/>
    <property type="molecule type" value="Genomic_DNA"/>
</dbReference>
<dbReference type="AlphaFoldDB" id="A0A0F2LMA9"/>
<dbReference type="Gene3D" id="3.40.50.2000">
    <property type="entry name" value="Glycogen Phosphorylase B"/>
    <property type="match status" value="1"/>
</dbReference>
<dbReference type="EMBL" id="JZWS01000058">
    <property type="protein sequence ID" value="KJR78728.1"/>
    <property type="molecule type" value="Genomic_DNA"/>
</dbReference>
<protein>
    <recommendedName>
        <fullName evidence="3">Glycosyltransferase</fullName>
    </recommendedName>
</protein>
<evidence type="ECO:0000313" key="2">
    <source>
        <dbReference type="EMBL" id="MCL7344641.1"/>
    </source>
</evidence>
<organism evidence="1">
    <name type="scientific">Candidatus Aramenus sulfurataquae</name>
    <dbReference type="NCBI Taxonomy" id="1326980"/>
    <lineage>
        <taxon>Archaea</taxon>
        <taxon>Thermoproteota</taxon>
        <taxon>Thermoprotei</taxon>
        <taxon>Sulfolobales</taxon>
        <taxon>Sulfolobaceae</taxon>
        <taxon>Candidatus Aramenus</taxon>
    </lineage>
</organism>
<proteinExistence type="predicted"/>
<comment type="caution">
    <text evidence="1">The sequence shown here is derived from an EMBL/GenBank/DDBJ whole genome shotgun (WGS) entry which is preliminary data.</text>
</comment>
<dbReference type="SUPFAM" id="SSF53756">
    <property type="entry name" value="UDP-Glycosyltransferase/glycogen phosphorylase"/>
    <property type="match status" value="1"/>
</dbReference>
<name>A0A0F2LMA9_9CREN</name>
<evidence type="ECO:0008006" key="3">
    <source>
        <dbReference type="Google" id="ProtNLM"/>
    </source>
</evidence>
<reference evidence="2" key="2">
    <citation type="submission" date="2022-05" db="EMBL/GenBank/DDBJ databases">
        <title>Metagenome Sequencing of an Archaeal-Dominated Microbial Community from a Hot Spring at the Los Azufres Geothermal Field, Mexico.</title>
        <authorList>
            <person name="Marin-Paredes R."/>
            <person name="Martinez-Romero E."/>
            <person name="Servin-Garciduenas L.E."/>
        </authorList>
    </citation>
    <scope>NUCLEOTIDE SEQUENCE</scope>
    <source>
        <strain evidence="2">AZ1-454</strain>
    </source>
</reference>
<reference evidence="1" key="1">
    <citation type="submission" date="2015-03" db="EMBL/GenBank/DDBJ databases">
        <title>Metagenome Sequencing of an Archaeal-Dominated Microbial Community from a Hot Spring at the Los Azufres Geothermal Field, Mexico.</title>
        <authorList>
            <person name="Servin-Garciduenas L.E."/>
            <person name="Martinez-Romero E."/>
        </authorList>
    </citation>
    <scope>NUCLEOTIDE SEQUENCE [LARGE SCALE GENOMIC DNA]</scope>
    <source>
        <strain evidence="1">AZ1-454</strain>
    </source>
</reference>